<dbReference type="Proteomes" id="UP001275084">
    <property type="component" value="Unassembled WGS sequence"/>
</dbReference>
<evidence type="ECO:0000313" key="2">
    <source>
        <dbReference type="Proteomes" id="UP001275084"/>
    </source>
</evidence>
<reference evidence="1" key="1">
    <citation type="journal article" date="2023" name="Mol. Phylogenet. Evol.">
        <title>Genome-scale phylogeny and comparative genomics of the fungal order Sordariales.</title>
        <authorList>
            <person name="Hensen N."/>
            <person name="Bonometti L."/>
            <person name="Westerberg I."/>
            <person name="Brannstrom I.O."/>
            <person name="Guillou S."/>
            <person name="Cros-Aarteil S."/>
            <person name="Calhoun S."/>
            <person name="Haridas S."/>
            <person name="Kuo A."/>
            <person name="Mondo S."/>
            <person name="Pangilinan J."/>
            <person name="Riley R."/>
            <person name="LaButti K."/>
            <person name="Andreopoulos B."/>
            <person name="Lipzen A."/>
            <person name="Chen C."/>
            <person name="Yan M."/>
            <person name="Daum C."/>
            <person name="Ng V."/>
            <person name="Clum A."/>
            <person name="Steindorff A."/>
            <person name="Ohm R.A."/>
            <person name="Martin F."/>
            <person name="Silar P."/>
            <person name="Natvig D.O."/>
            <person name="Lalanne C."/>
            <person name="Gautier V."/>
            <person name="Ament-Velasquez S.L."/>
            <person name="Kruys A."/>
            <person name="Hutchinson M.I."/>
            <person name="Powell A.J."/>
            <person name="Barry K."/>
            <person name="Miller A.N."/>
            <person name="Grigoriev I.V."/>
            <person name="Debuchy R."/>
            <person name="Gladieux P."/>
            <person name="Hiltunen Thoren M."/>
            <person name="Johannesson H."/>
        </authorList>
    </citation>
    <scope>NUCLEOTIDE SEQUENCE</scope>
    <source>
        <strain evidence="1">CBS 955.72</strain>
    </source>
</reference>
<dbReference type="AlphaFoldDB" id="A0AAJ0HTJ2"/>
<gene>
    <name evidence="1" type="ORF">B0T25DRAFT_7507</name>
</gene>
<reference evidence="1" key="2">
    <citation type="submission" date="2023-06" db="EMBL/GenBank/DDBJ databases">
        <authorList>
            <consortium name="Lawrence Berkeley National Laboratory"/>
            <person name="Haridas S."/>
            <person name="Hensen N."/>
            <person name="Bonometti L."/>
            <person name="Westerberg I."/>
            <person name="Brannstrom I.O."/>
            <person name="Guillou S."/>
            <person name="Cros-Aarteil S."/>
            <person name="Calhoun S."/>
            <person name="Kuo A."/>
            <person name="Mondo S."/>
            <person name="Pangilinan J."/>
            <person name="Riley R."/>
            <person name="Labutti K."/>
            <person name="Andreopoulos B."/>
            <person name="Lipzen A."/>
            <person name="Chen C."/>
            <person name="Yanf M."/>
            <person name="Daum C."/>
            <person name="Ng V."/>
            <person name="Clum A."/>
            <person name="Steindorff A."/>
            <person name="Ohm R."/>
            <person name="Martin F."/>
            <person name="Silar P."/>
            <person name="Natvig D."/>
            <person name="Lalanne C."/>
            <person name="Gautier V."/>
            <person name="Ament-Velasquez S.L."/>
            <person name="Kruys A."/>
            <person name="Hutchinson M.I."/>
            <person name="Powell A.J."/>
            <person name="Barry K."/>
            <person name="Miller A.N."/>
            <person name="Grigoriev I.V."/>
            <person name="Debuchy R."/>
            <person name="Gladieux P."/>
            <person name="Thoren M.H."/>
            <person name="Johannesson H."/>
        </authorList>
    </citation>
    <scope>NUCLEOTIDE SEQUENCE</scope>
    <source>
        <strain evidence="1">CBS 955.72</strain>
    </source>
</reference>
<sequence>MTVNKIDEELDLVKDWQKRGKPMGSEPETPWLDHCEKLANISGMSRVTFMRYVDQSSLRNGMFHKKPPRWEEHLVRETVVGKEEYEEGGMTKEKPAVMEVWKVKWDEVENKCKERKTTEQDSHSAGHVNDDQYEDIIKTIDEWYRVKKDAATEDRGEQKIGKKTFPLIGVMGQRTRPVTGARS</sequence>
<comment type="caution">
    <text evidence="1">The sequence shown here is derived from an EMBL/GenBank/DDBJ whole genome shotgun (WGS) entry which is preliminary data.</text>
</comment>
<dbReference type="EMBL" id="JAUIQD010000001">
    <property type="protein sequence ID" value="KAK3362483.1"/>
    <property type="molecule type" value="Genomic_DNA"/>
</dbReference>
<protein>
    <submittedName>
        <fullName evidence="1">Uncharacterized protein</fullName>
    </submittedName>
</protein>
<accession>A0AAJ0HTJ2</accession>
<name>A0AAJ0HTJ2_9PEZI</name>
<keyword evidence="2" id="KW-1185">Reference proteome</keyword>
<organism evidence="1 2">
    <name type="scientific">Lasiosphaeria hispida</name>
    <dbReference type="NCBI Taxonomy" id="260671"/>
    <lineage>
        <taxon>Eukaryota</taxon>
        <taxon>Fungi</taxon>
        <taxon>Dikarya</taxon>
        <taxon>Ascomycota</taxon>
        <taxon>Pezizomycotina</taxon>
        <taxon>Sordariomycetes</taxon>
        <taxon>Sordariomycetidae</taxon>
        <taxon>Sordariales</taxon>
        <taxon>Lasiosphaeriaceae</taxon>
        <taxon>Lasiosphaeria</taxon>
    </lineage>
</organism>
<proteinExistence type="predicted"/>
<evidence type="ECO:0000313" key="1">
    <source>
        <dbReference type="EMBL" id="KAK3362483.1"/>
    </source>
</evidence>